<organism evidence="2 3">
    <name type="scientific">Cichlidogyrus casuarinus</name>
    <dbReference type="NCBI Taxonomy" id="1844966"/>
    <lineage>
        <taxon>Eukaryota</taxon>
        <taxon>Metazoa</taxon>
        <taxon>Spiralia</taxon>
        <taxon>Lophotrochozoa</taxon>
        <taxon>Platyhelminthes</taxon>
        <taxon>Monogenea</taxon>
        <taxon>Monopisthocotylea</taxon>
        <taxon>Dactylogyridea</taxon>
        <taxon>Ancyrocephalidae</taxon>
        <taxon>Cichlidogyrus</taxon>
    </lineage>
</organism>
<name>A0ABD2QGB9_9PLAT</name>
<feature type="compositionally biased region" description="Polar residues" evidence="1">
    <location>
        <begin position="317"/>
        <end position="329"/>
    </location>
</feature>
<feature type="compositionally biased region" description="Basic and acidic residues" evidence="1">
    <location>
        <begin position="276"/>
        <end position="292"/>
    </location>
</feature>
<accession>A0ABD2QGB9</accession>
<proteinExistence type="predicted"/>
<evidence type="ECO:0000313" key="3">
    <source>
        <dbReference type="Proteomes" id="UP001626550"/>
    </source>
</evidence>
<feature type="region of interest" description="Disordered" evidence="1">
    <location>
        <begin position="245"/>
        <end position="329"/>
    </location>
</feature>
<protein>
    <submittedName>
        <fullName evidence="2">Bromodomain-containing protein 8</fullName>
    </submittedName>
</protein>
<sequence>MQPEPVANESKFLSPGFSQGVWPLKERLILASIVCNQDNQQVTWTLVQKRMSRFTPPGRDLSWCSAKNCSKQYAAMLDCAEIAQREIISKLKTDANHPDSIFLGISSSDFLMRKLVIQRLDEVRDELRHNIARNSFLKDIRELIRTDKLTVDQMKEMLSLLKIGQRTNSSTLEYTYSINKLESILLLLLNFSPEDQCPPDSWTTNFRRNGNFPLNASLSGATRHSGGPTGNVASLLSAASARKLPSALATSSQPESFKKPALSPGQKRPPGRPPKIPRDTIYKTAAKVEPKQRNSLLGPREHASINVYVEPDENPIEETSTSASLNETQ</sequence>
<evidence type="ECO:0000313" key="2">
    <source>
        <dbReference type="EMBL" id="KAL3318588.1"/>
    </source>
</evidence>
<keyword evidence="3" id="KW-1185">Reference proteome</keyword>
<comment type="caution">
    <text evidence="2">The sequence shown here is derived from an EMBL/GenBank/DDBJ whole genome shotgun (WGS) entry which is preliminary data.</text>
</comment>
<dbReference type="AlphaFoldDB" id="A0ABD2QGB9"/>
<reference evidence="2 3" key="1">
    <citation type="submission" date="2024-11" db="EMBL/GenBank/DDBJ databases">
        <title>Adaptive evolution of stress response genes in parasites aligns with host niche diversity.</title>
        <authorList>
            <person name="Hahn C."/>
            <person name="Resl P."/>
        </authorList>
    </citation>
    <scope>NUCLEOTIDE SEQUENCE [LARGE SCALE GENOMIC DNA]</scope>
    <source>
        <strain evidence="2">EGGRZ-B1_66</strain>
        <tissue evidence="2">Body</tissue>
    </source>
</reference>
<dbReference type="Proteomes" id="UP001626550">
    <property type="component" value="Unassembled WGS sequence"/>
</dbReference>
<gene>
    <name evidence="2" type="primary">BRD8</name>
    <name evidence="2" type="ORF">Ciccas_002752</name>
</gene>
<dbReference type="EMBL" id="JBJKFK010000226">
    <property type="protein sequence ID" value="KAL3318588.1"/>
    <property type="molecule type" value="Genomic_DNA"/>
</dbReference>
<evidence type="ECO:0000256" key="1">
    <source>
        <dbReference type="SAM" id="MobiDB-lite"/>
    </source>
</evidence>